<accession>A0ACB6RTU9</accession>
<proteinExistence type="predicted"/>
<reference evidence="1" key="1">
    <citation type="journal article" date="2020" name="Stud. Mycol.">
        <title>101 Dothideomycetes genomes: a test case for predicting lifestyles and emergence of pathogens.</title>
        <authorList>
            <person name="Haridas S."/>
            <person name="Albert R."/>
            <person name="Binder M."/>
            <person name="Bloem J."/>
            <person name="Labutti K."/>
            <person name="Salamov A."/>
            <person name="Andreopoulos B."/>
            <person name="Baker S."/>
            <person name="Barry K."/>
            <person name="Bills G."/>
            <person name="Bluhm B."/>
            <person name="Cannon C."/>
            <person name="Castanera R."/>
            <person name="Culley D."/>
            <person name="Daum C."/>
            <person name="Ezra D."/>
            <person name="Gonzalez J."/>
            <person name="Henrissat B."/>
            <person name="Kuo A."/>
            <person name="Liang C."/>
            <person name="Lipzen A."/>
            <person name="Lutzoni F."/>
            <person name="Magnuson J."/>
            <person name="Mondo S."/>
            <person name="Nolan M."/>
            <person name="Ohm R."/>
            <person name="Pangilinan J."/>
            <person name="Park H.-J."/>
            <person name="Ramirez L."/>
            <person name="Alfaro M."/>
            <person name="Sun H."/>
            <person name="Tritt A."/>
            <person name="Yoshinaga Y."/>
            <person name="Zwiers L.-H."/>
            <person name="Turgeon B."/>
            <person name="Goodwin S."/>
            <person name="Spatafora J."/>
            <person name="Crous P."/>
            <person name="Grigoriev I."/>
        </authorList>
    </citation>
    <scope>NUCLEOTIDE SEQUENCE</scope>
    <source>
        <strain evidence="1">CBS 525.71</strain>
    </source>
</reference>
<gene>
    <name evidence="1" type="ORF">BU25DRAFT_347706</name>
</gene>
<comment type="caution">
    <text evidence="1">The sequence shown here is derived from an EMBL/GenBank/DDBJ whole genome shotgun (WGS) entry which is preliminary data.</text>
</comment>
<evidence type="ECO:0000313" key="1">
    <source>
        <dbReference type="EMBL" id="KAF2624569.1"/>
    </source>
</evidence>
<dbReference type="EMBL" id="MU006730">
    <property type="protein sequence ID" value="KAF2624569.1"/>
    <property type="molecule type" value="Genomic_DNA"/>
</dbReference>
<evidence type="ECO:0000313" key="2">
    <source>
        <dbReference type="Proteomes" id="UP000799754"/>
    </source>
</evidence>
<organism evidence="1 2">
    <name type="scientific">Macroventuria anomochaeta</name>
    <dbReference type="NCBI Taxonomy" id="301207"/>
    <lineage>
        <taxon>Eukaryota</taxon>
        <taxon>Fungi</taxon>
        <taxon>Dikarya</taxon>
        <taxon>Ascomycota</taxon>
        <taxon>Pezizomycotina</taxon>
        <taxon>Dothideomycetes</taxon>
        <taxon>Pleosporomycetidae</taxon>
        <taxon>Pleosporales</taxon>
        <taxon>Pleosporineae</taxon>
        <taxon>Didymellaceae</taxon>
        <taxon>Macroventuria</taxon>
    </lineage>
</organism>
<keyword evidence="2" id="KW-1185">Reference proteome</keyword>
<protein>
    <submittedName>
        <fullName evidence="1">Uncharacterized protein</fullName>
    </submittedName>
</protein>
<dbReference type="Proteomes" id="UP000799754">
    <property type="component" value="Unassembled WGS sequence"/>
</dbReference>
<sequence>MPVTSSGASKSRKPRPSRARGLRTTTGCLTCRSRRIKCDEQRPRCATCIKSDRECRYASSTNAPVSTVINESTPPAQASASPALARKSIRSDTQFTNSPELQFDSPFTTGSVASIPSPNSAPYEWYDLLAEDAIQNVAKYNLNLDVDKPRLSQRESPEREEPALDPQLRSPDQDTNTQLGSPPNQISSPNDSQRLPPILLDQWNSVENIPLTEDELVLFQHYLAVVGPILDLCDPTGQFSRVVPRLAVHNLGLLKSLLAVAARHLAALNQPSSVQPTSDSNIVNPLINVATQYYYETLHYLSQNLNQGSYSKSREIIATALLISTYEMFDAEGQYNNGAWERHLRGFFWIQRSQNNNGECKDPLRRAAWWAWLRQDSWVAFREGRRVLTIWRPLRRLDDLTPDELCLRIIYICGRCIDFASTESVKKYDVDTRIDQGKKLTQAMNDWYNILGSSFQPIYRPALPASDSFFSPIWIHPPSHAAAIQTYHFSRIIVAINEPSLGGMDDMRHRQRLLDDSVETICGIASTHQGKEIPSAMINVRALYAAGLAARDPVKQAGVLHLLEETLEVAKFPLKSLLQDLTTHWHAQQ</sequence>
<name>A0ACB6RTU9_9PLEO</name>